<dbReference type="OrthoDB" id="2686689at2759"/>
<dbReference type="EMBL" id="CACVKT020005430">
    <property type="protein sequence ID" value="CAC5395155.1"/>
    <property type="molecule type" value="Genomic_DNA"/>
</dbReference>
<name>A0A6J8CG94_MYTCO</name>
<proteinExistence type="predicted"/>
<evidence type="ECO:0000313" key="1">
    <source>
        <dbReference type="EMBL" id="CAC5395155.1"/>
    </source>
</evidence>
<reference evidence="1 2" key="1">
    <citation type="submission" date="2020-06" db="EMBL/GenBank/DDBJ databases">
        <authorList>
            <person name="Li R."/>
            <person name="Bekaert M."/>
        </authorList>
    </citation>
    <scope>NUCLEOTIDE SEQUENCE [LARGE SCALE GENOMIC DNA]</scope>
    <source>
        <strain evidence="2">wild</strain>
    </source>
</reference>
<sequence>MKNPATEETVENISPANSNIKSEISLRNQCVDIIKHISNGVYCLSPTDTLLEVKSLLNNVDSYIDNYIPTLSGLPIRQKLSRKQKLVIHSKYVPTPLNSEIARMFLVHRTTLWRRLKYEEKNLVRHTMINDSELMSVMREIVNSQPHTGVSMMIGHLKAKGISATVTCKENSA</sequence>
<accession>A0A6J8CG94</accession>
<dbReference type="Proteomes" id="UP000507470">
    <property type="component" value="Unassembled WGS sequence"/>
</dbReference>
<protein>
    <submittedName>
        <fullName evidence="1">Uncharacterized protein</fullName>
    </submittedName>
</protein>
<gene>
    <name evidence="1" type="ORF">MCOR_29846</name>
</gene>
<dbReference type="AlphaFoldDB" id="A0A6J8CG94"/>
<evidence type="ECO:0000313" key="2">
    <source>
        <dbReference type="Proteomes" id="UP000507470"/>
    </source>
</evidence>
<keyword evidence="2" id="KW-1185">Reference proteome</keyword>
<organism evidence="1 2">
    <name type="scientific">Mytilus coruscus</name>
    <name type="common">Sea mussel</name>
    <dbReference type="NCBI Taxonomy" id="42192"/>
    <lineage>
        <taxon>Eukaryota</taxon>
        <taxon>Metazoa</taxon>
        <taxon>Spiralia</taxon>
        <taxon>Lophotrochozoa</taxon>
        <taxon>Mollusca</taxon>
        <taxon>Bivalvia</taxon>
        <taxon>Autobranchia</taxon>
        <taxon>Pteriomorphia</taxon>
        <taxon>Mytilida</taxon>
        <taxon>Mytiloidea</taxon>
        <taxon>Mytilidae</taxon>
        <taxon>Mytilinae</taxon>
        <taxon>Mytilus</taxon>
    </lineage>
</organism>